<comment type="caution">
    <text evidence="2">The sequence shown here is derived from an EMBL/GenBank/DDBJ whole genome shotgun (WGS) entry which is preliminary data.</text>
</comment>
<dbReference type="RefSeq" id="WP_206938111.1">
    <property type="nucleotide sequence ID" value="NZ_JAFLNF010000001.1"/>
</dbReference>
<feature type="domain" description="GP-PDE" evidence="1">
    <location>
        <begin position="15"/>
        <end position="245"/>
    </location>
</feature>
<dbReference type="InterPro" id="IPR030395">
    <property type="entry name" value="GP_PDE_dom"/>
</dbReference>
<name>A0A939ELU3_9HYPH</name>
<keyword evidence="3" id="KW-1185">Reference proteome</keyword>
<dbReference type="AlphaFoldDB" id="A0A939ELU3"/>
<dbReference type="CDD" id="cd08566">
    <property type="entry name" value="GDPD_AtGDE_like"/>
    <property type="match status" value="1"/>
</dbReference>
<dbReference type="InterPro" id="IPR017946">
    <property type="entry name" value="PLC-like_Pdiesterase_TIM-brl"/>
</dbReference>
<evidence type="ECO:0000313" key="3">
    <source>
        <dbReference type="Proteomes" id="UP000664779"/>
    </source>
</evidence>
<dbReference type="PROSITE" id="PS51704">
    <property type="entry name" value="GP_PDE"/>
    <property type="match status" value="2"/>
</dbReference>
<dbReference type="PANTHER" id="PTHR46211">
    <property type="entry name" value="GLYCEROPHOSPHORYL DIESTER PHOSPHODIESTERASE"/>
    <property type="match status" value="1"/>
</dbReference>
<proteinExistence type="predicted"/>
<dbReference type="Gene3D" id="3.20.20.190">
    <property type="entry name" value="Phosphatidylinositol (PI) phosphodiesterase"/>
    <property type="match status" value="2"/>
</dbReference>
<dbReference type="PANTHER" id="PTHR46211:SF14">
    <property type="entry name" value="GLYCEROPHOSPHODIESTER PHOSPHODIESTERASE"/>
    <property type="match status" value="1"/>
</dbReference>
<protein>
    <recommendedName>
        <fullName evidence="1">GP-PDE domain-containing protein</fullName>
    </recommendedName>
</protein>
<evidence type="ECO:0000259" key="1">
    <source>
        <dbReference type="PROSITE" id="PS51704"/>
    </source>
</evidence>
<dbReference type="EMBL" id="JAFLNF010000001">
    <property type="protein sequence ID" value="MBO0344206.1"/>
    <property type="molecule type" value="Genomic_DNA"/>
</dbReference>
<organism evidence="2 3">
    <name type="scientific">Roseibium limicola</name>
    <dbReference type="NCBI Taxonomy" id="2816037"/>
    <lineage>
        <taxon>Bacteria</taxon>
        <taxon>Pseudomonadati</taxon>
        <taxon>Pseudomonadota</taxon>
        <taxon>Alphaproteobacteria</taxon>
        <taxon>Hyphomicrobiales</taxon>
        <taxon>Stappiaceae</taxon>
        <taxon>Roseibium</taxon>
    </lineage>
</organism>
<dbReference type="GO" id="GO:0008081">
    <property type="term" value="F:phosphoric diester hydrolase activity"/>
    <property type="evidence" value="ECO:0007669"/>
    <property type="project" value="InterPro"/>
</dbReference>
<sequence>MLISQDWIRKPRARPLSIAHRGASAYGFDNTLEAYRLAHHLEADLWEVDVHLTRDGVVVACHDADLRAVCGDRRAVADLDYEEVVRLSANAGREIPRFEAVIDLATQLNAGIYVDAKVQPAARAAIEVLGAREFERVIIGTSDPEFCRHLKQAGCPFAVSLLVGVGQDPFVLADQAKPDLIHPCWERAGARPDRLLDAAFFAKADMRGLPVVTWHEERPDVAAALCSLPVFGICSDAPELLRPYHDLFPDGPVIVCHRGLRSIAPENTLASVRAAFSAGFQFAEIDVHETADGEIVVLHDDTLDRTTSLSGLVAQRQFAEVSAADAGSHHGSFFAKERVPHLRQVLELAEQWGGRLYVELKQADPLKVARLVLDHMTLDRVFFWSFESSHMRALRQAFPDAQLMARPQDYASIDACLADYQPQILEFNVENATAENLSEIRSAGLQSMIAYMGRDLRLMGEMIALKPDILNLDEPFLARSLMSADQRLCESE</sequence>
<dbReference type="SUPFAM" id="SSF51695">
    <property type="entry name" value="PLC-like phosphodiesterases"/>
    <property type="match status" value="2"/>
</dbReference>
<gene>
    <name evidence="2" type="ORF">J0X15_03140</name>
</gene>
<dbReference type="GO" id="GO:0006629">
    <property type="term" value="P:lipid metabolic process"/>
    <property type="evidence" value="ECO:0007669"/>
    <property type="project" value="InterPro"/>
</dbReference>
<dbReference type="Proteomes" id="UP000664779">
    <property type="component" value="Unassembled WGS sequence"/>
</dbReference>
<accession>A0A939ELU3</accession>
<dbReference type="CDD" id="cd08556">
    <property type="entry name" value="GDPD"/>
    <property type="match status" value="1"/>
</dbReference>
<reference evidence="2" key="1">
    <citation type="submission" date="2021-03" db="EMBL/GenBank/DDBJ databases">
        <title>Roseibium sp. CAU 1637 isolated from Incheon.</title>
        <authorList>
            <person name="Kim W."/>
        </authorList>
    </citation>
    <scope>NUCLEOTIDE SEQUENCE</scope>
    <source>
        <strain evidence="2">CAU 1637</strain>
    </source>
</reference>
<feature type="domain" description="GP-PDE" evidence="1">
    <location>
        <begin position="252"/>
        <end position="492"/>
    </location>
</feature>
<evidence type="ECO:0000313" key="2">
    <source>
        <dbReference type="EMBL" id="MBO0344206.1"/>
    </source>
</evidence>
<dbReference type="Pfam" id="PF03009">
    <property type="entry name" value="GDPD"/>
    <property type="match status" value="2"/>
</dbReference>